<evidence type="ECO:0000256" key="1">
    <source>
        <dbReference type="SAM" id="Phobius"/>
    </source>
</evidence>
<dbReference type="RefSeq" id="WP_010920082.1">
    <property type="nucleotide sequence ID" value="NC_011916.1"/>
</dbReference>
<protein>
    <recommendedName>
        <fullName evidence="4">DUF2125 domain-containing protein</fullName>
    </recommendedName>
</protein>
<keyword evidence="1" id="KW-0472">Membrane</keyword>
<gene>
    <name evidence="2" type="ordered locus">CCNA_02304</name>
</gene>
<keyword evidence="3" id="KW-1185">Reference proteome</keyword>
<evidence type="ECO:0000313" key="2">
    <source>
        <dbReference type="EMBL" id="ACL95769.1"/>
    </source>
</evidence>
<dbReference type="HOGENOM" id="CLU_064708_0_0_5"/>
<organism evidence="2 3">
    <name type="scientific">Caulobacter vibrioides (strain NA1000 / CB15N)</name>
    <name type="common">Caulobacter crescentus</name>
    <dbReference type="NCBI Taxonomy" id="565050"/>
    <lineage>
        <taxon>Bacteria</taxon>
        <taxon>Pseudomonadati</taxon>
        <taxon>Pseudomonadota</taxon>
        <taxon>Alphaproteobacteria</taxon>
        <taxon>Caulobacterales</taxon>
        <taxon>Caulobacteraceae</taxon>
        <taxon>Caulobacter</taxon>
    </lineage>
</organism>
<dbReference type="GeneID" id="7332670"/>
<accession>A0A0H3CBR5</accession>
<proteinExistence type="predicted"/>
<keyword evidence="1" id="KW-0812">Transmembrane</keyword>
<feature type="transmembrane region" description="Helical" evidence="1">
    <location>
        <begin position="21"/>
        <end position="42"/>
    </location>
</feature>
<sequence length="341" mass="36722">MTHNDAAPSRKAPARARRSRLFAPFILAAILAGAWSYGWIWLRGQAEQQMDAQAADLRSRGYDLSWSARTFSGFPFRMNIQMSDVRVAEPTGWALRLPQLKGEAAVYNLTHWVLVAPNGVVLTRPESGDVTIAGDALRASISHVTEYPPRISIEGAKLTFVPGANAKPFTLVSADRMQLHVRGGGPDDQGAVFFKADGAKTAFPGLLGRIAQDKTASMILETHLTQVSHLRGRNWQAAVKRWSEAGGQITVQKSQILAGDAEGRAKSGVLGVDSDGRVTGLLTVAIKERADLSQPIRTPEQALSAAAQAMGQEPVIEADLRFDNGRTYLGAIDTGPAPTVY</sequence>
<dbReference type="EMBL" id="CP001340">
    <property type="protein sequence ID" value="ACL95769.1"/>
    <property type="molecule type" value="Genomic_DNA"/>
</dbReference>
<keyword evidence="1" id="KW-1133">Transmembrane helix</keyword>
<name>A0A0H3CBR5_CAUVN</name>
<dbReference type="Pfam" id="PF09898">
    <property type="entry name" value="DUF2125"/>
    <property type="match status" value="1"/>
</dbReference>
<reference evidence="2 3" key="1">
    <citation type="journal article" date="2010" name="J. Bacteriol.">
        <title>The genetic basis of laboratory adaptation in Caulobacter crescentus.</title>
        <authorList>
            <person name="Marks M.E."/>
            <person name="Castro-Rojas C.M."/>
            <person name="Teiling C."/>
            <person name="Du L."/>
            <person name="Kapatral V."/>
            <person name="Walunas T.L."/>
            <person name="Crosson S."/>
        </authorList>
    </citation>
    <scope>NUCLEOTIDE SEQUENCE [LARGE SCALE GENOMIC DNA]</scope>
    <source>
        <strain evidence="3">NA1000 / CB15N</strain>
    </source>
</reference>
<evidence type="ECO:0000313" key="3">
    <source>
        <dbReference type="Proteomes" id="UP000001364"/>
    </source>
</evidence>
<dbReference type="OrthoDB" id="7169664at2"/>
<dbReference type="InterPro" id="IPR018666">
    <property type="entry name" value="DUF2125"/>
</dbReference>
<dbReference type="KEGG" id="ccs:CCNA_02304"/>
<dbReference type="PATRIC" id="fig|565050.3.peg.2255"/>
<dbReference type="RefSeq" id="YP_002517677.1">
    <property type="nucleotide sequence ID" value="NC_011916.1"/>
</dbReference>
<dbReference type="Proteomes" id="UP000001364">
    <property type="component" value="Chromosome"/>
</dbReference>
<dbReference type="AlphaFoldDB" id="A0A0H3CBR5"/>
<evidence type="ECO:0008006" key="4">
    <source>
        <dbReference type="Google" id="ProtNLM"/>
    </source>
</evidence>